<evidence type="ECO:0000256" key="5">
    <source>
        <dbReference type="ARBA" id="ARBA00022982"/>
    </source>
</evidence>
<keyword evidence="4" id="KW-0288">FMN</keyword>
<evidence type="ECO:0000259" key="6">
    <source>
        <dbReference type="Pfam" id="PF04205"/>
    </source>
</evidence>
<evidence type="ECO:0000256" key="2">
    <source>
        <dbReference type="ARBA" id="ARBA00022553"/>
    </source>
</evidence>
<dbReference type="AlphaFoldDB" id="C4FHI6"/>
<keyword evidence="2" id="KW-0597">Phosphoprotein</keyword>
<dbReference type="GO" id="GO:0005886">
    <property type="term" value="C:plasma membrane"/>
    <property type="evidence" value="ECO:0007669"/>
    <property type="project" value="InterPro"/>
</dbReference>
<keyword evidence="8" id="KW-1185">Reference proteome</keyword>
<protein>
    <submittedName>
        <fullName evidence="7">FMN-binding domain protein</fullName>
    </submittedName>
</protein>
<reference evidence="7 8" key="1">
    <citation type="submission" date="2009-04" db="EMBL/GenBank/DDBJ databases">
        <authorList>
            <person name="Reysenbach A.-L."/>
            <person name="Heidelberg J.F."/>
            <person name="Nelson W.C."/>
        </authorList>
    </citation>
    <scope>NUCLEOTIDE SEQUENCE [LARGE SCALE GENOMIC DNA]</scope>
    <source>
        <strain evidence="7 8">SS-5</strain>
    </source>
</reference>
<keyword evidence="5" id="KW-0249">Electron transport</keyword>
<dbReference type="PANTHER" id="PTHR36118">
    <property type="entry name" value="ION-TRANSLOCATING OXIDOREDUCTASE COMPLEX SUBUNIT G"/>
    <property type="match status" value="1"/>
</dbReference>
<dbReference type="OrthoDB" id="9811133at2"/>
<dbReference type="InterPro" id="IPR010209">
    <property type="entry name" value="Ion_transpt_RnfG/RsxG"/>
</dbReference>
<comment type="caution">
    <text evidence="7">The sequence shown here is derived from an EMBL/GenBank/DDBJ whole genome shotgun (WGS) entry which is preliminary data.</text>
</comment>
<keyword evidence="1" id="KW-0813">Transport</keyword>
<dbReference type="GO" id="GO:0009055">
    <property type="term" value="F:electron transfer activity"/>
    <property type="evidence" value="ECO:0007669"/>
    <property type="project" value="InterPro"/>
</dbReference>
<name>C4FHI6_9AQUI</name>
<evidence type="ECO:0000313" key="8">
    <source>
        <dbReference type="Proteomes" id="UP000005540"/>
    </source>
</evidence>
<dbReference type="RefSeq" id="WP_007545349.1">
    <property type="nucleotide sequence ID" value="NZ_ABZS01000001.1"/>
</dbReference>
<dbReference type="PANTHER" id="PTHR36118:SF1">
    <property type="entry name" value="ION-TRANSLOCATING OXIDOREDUCTASE COMPLEX SUBUNIT G"/>
    <property type="match status" value="1"/>
</dbReference>
<sequence length="176" mass="20074">MFRYALYTLILIFTFSFANESRKPEDVLKRIYPGSNVEIKNLVLNSQQLESIQKLSGVKFDSKLVSIYIVKKGQNIIAYGYVDTHVVRTKPEVVLYTITPDFKIDVIEVLHFGEPLEYLPEKNWFENFKGKSLDNDGLKLRISIPNVSGATLTSRAITDRARLAIAIVKTLFGEKK</sequence>
<accession>C4FHI6</accession>
<feature type="domain" description="FMN-binding" evidence="6">
    <location>
        <begin position="93"/>
        <end position="165"/>
    </location>
</feature>
<dbReference type="Proteomes" id="UP000005540">
    <property type="component" value="Unassembled WGS sequence"/>
</dbReference>
<keyword evidence="3" id="KW-0285">Flavoprotein</keyword>
<dbReference type="EMBL" id="ABZS01000001">
    <property type="protein sequence ID" value="EEP61465.1"/>
    <property type="molecule type" value="Genomic_DNA"/>
</dbReference>
<gene>
    <name evidence="7" type="ORF">SULYE_0014</name>
</gene>
<evidence type="ECO:0000256" key="4">
    <source>
        <dbReference type="ARBA" id="ARBA00022643"/>
    </source>
</evidence>
<evidence type="ECO:0000256" key="3">
    <source>
        <dbReference type="ARBA" id="ARBA00022630"/>
    </source>
</evidence>
<proteinExistence type="predicted"/>
<dbReference type="GO" id="GO:0022900">
    <property type="term" value="P:electron transport chain"/>
    <property type="evidence" value="ECO:0007669"/>
    <property type="project" value="InterPro"/>
</dbReference>
<dbReference type="Pfam" id="PF04205">
    <property type="entry name" value="FMN_bind"/>
    <property type="match status" value="1"/>
</dbReference>
<dbReference type="InterPro" id="IPR007329">
    <property type="entry name" value="FMN-bd"/>
</dbReference>
<evidence type="ECO:0000313" key="7">
    <source>
        <dbReference type="EMBL" id="EEP61465.1"/>
    </source>
</evidence>
<evidence type="ECO:0000256" key="1">
    <source>
        <dbReference type="ARBA" id="ARBA00022448"/>
    </source>
</evidence>
<dbReference type="GO" id="GO:0010181">
    <property type="term" value="F:FMN binding"/>
    <property type="evidence" value="ECO:0007669"/>
    <property type="project" value="InterPro"/>
</dbReference>
<organism evidence="7 8">
    <name type="scientific">Sulfurihydrogenibium yellowstonense SS-5</name>
    <dbReference type="NCBI Taxonomy" id="432331"/>
    <lineage>
        <taxon>Bacteria</taxon>
        <taxon>Pseudomonadati</taxon>
        <taxon>Aquificota</taxon>
        <taxon>Aquificia</taxon>
        <taxon>Aquificales</taxon>
        <taxon>Hydrogenothermaceae</taxon>
        <taxon>Sulfurihydrogenibium</taxon>
    </lineage>
</organism>